<dbReference type="HOGENOM" id="CLU_3000233_0_0_1"/>
<dbReference type="EnsemblPlants" id="PGSC0003DMT400069723">
    <property type="protein sequence ID" value="PGSC0003DMT400069723"/>
    <property type="gene ID" value="PGSC0003DMG400027114"/>
</dbReference>
<dbReference type="AlphaFoldDB" id="M1CL05"/>
<accession>M1CL05</accession>
<evidence type="ECO:0000313" key="1">
    <source>
        <dbReference type="EnsemblPlants" id="PGSC0003DMT400069723"/>
    </source>
</evidence>
<evidence type="ECO:0000313" key="2">
    <source>
        <dbReference type="Proteomes" id="UP000011115"/>
    </source>
</evidence>
<name>M1CL05_SOLTU</name>
<sequence length="57" mass="6578">MGRLLQGMGDFANFSPDLPGFSREEEENGRRGRLELYAYCCTLWNLEGKGGWGRFWC</sequence>
<dbReference type="PaxDb" id="4113-PGSC0003DMT400069723"/>
<dbReference type="InParanoid" id="M1CL05"/>
<keyword evidence="2" id="KW-1185">Reference proteome</keyword>
<reference evidence="2" key="1">
    <citation type="journal article" date="2011" name="Nature">
        <title>Genome sequence and analysis of the tuber crop potato.</title>
        <authorList>
            <consortium name="The Potato Genome Sequencing Consortium"/>
        </authorList>
    </citation>
    <scope>NUCLEOTIDE SEQUENCE [LARGE SCALE GENOMIC DNA]</scope>
    <source>
        <strain evidence="2">cv. DM1-3 516 R44</strain>
    </source>
</reference>
<reference evidence="1" key="2">
    <citation type="submission" date="2015-06" db="UniProtKB">
        <authorList>
            <consortium name="EnsemblPlants"/>
        </authorList>
    </citation>
    <scope>IDENTIFICATION</scope>
    <source>
        <strain evidence="1">DM1-3 516 R44</strain>
    </source>
</reference>
<protein>
    <submittedName>
        <fullName evidence="1">Uncharacterized protein</fullName>
    </submittedName>
</protein>
<dbReference type="Gramene" id="PGSC0003DMT400069723">
    <property type="protein sequence ID" value="PGSC0003DMT400069723"/>
    <property type="gene ID" value="PGSC0003DMG400027114"/>
</dbReference>
<proteinExistence type="predicted"/>
<dbReference type="Proteomes" id="UP000011115">
    <property type="component" value="Unassembled WGS sequence"/>
</dbReference>
<organism evidence="1 2">
    <name type="scientific">Solanum tuberosum</name>
    <name type="common">Potato</name>
    <dbReference type="NCBI Taxonomy" id="4113"/>
    <lineage>
        <taxon>Eukaryota</taxon>
        <taxon>Viridiplantae</taxon>
        <taxon>Streptophyta</taxon>
        <taxon>Embryophyta</taxon>
        <taxon>Tracheophyta</taxon>
        <taxon>Spermatophyta</taxon>
        <taxon>Magnoliopsida</taxon>
        <taxon>eudicotyledons</taxon>
        <taxon>Gunneridae</taxon>
        <taxon>Pentapetalae</taxon>
        <taxon>asterids</taxon>
        <taxon>lamiids</taxon>
        <taxon>Solanales</taxon>
        <taxon>Solanaceae</taxon>
        <taxon>Solanoideae</taxon>
        <taxon>Solaneae</taxon>
        <taxon>Solanum</taxon>
    </lineage>
</organism>